<evidence type="ECO:0000313" key="3">
    <source>
        <dbReference type="Proteomes" id="UP001489004"/>
    </source>
</evidence>
<dbReference type="Proteomes" id="UP001489004">
    <property type="component" value="Unassembled WGS sequence"/>
</dbReference>
<gene>
    <name evidence="2" type="ORF">WJX72_008355</name>
</gene>
<dbReference type="PROSITE" id="PS50181">
    <property type="entry name" value="FBOX"/>
    <property type="match status" value="1"/>
</dbReference>
<reference evidence="2 3" key="1">
    <citation type="journal article" date="2024" name="Nat. Commun.">
        <title>Phylogenomics reveals the evolutionary origins of lichenization in chlorophyte algae.</title>
        <authorList>
            <person name="Puginier C."/>
            <person name="Libourel C."/>
            <person name="Otte J."/>
            <person name="Skaloud P."/>
            <person name="Haon M."/>
            <person name="Grisel S."/>
            <person name="Petersen M."/>
            <person name="Berrin J.G."/>
            <person name="Delaux P.M."/>
            <person name="Dal Grande F."/>
            <person name="Keller J."/>
        </authorList>
    </citation>
    <scope>NUCLEOTIDE SEQUENCE [LARGE SCALE GENOMIC DNA]</scope>
    <source>
        <strain evidence="2 3">SAG 2043</strain>
    </source>
</reference>
<proteinExistence type="predicted"/>
<keyword evidence="3" id="KW-1185">Reference proteome</keyword>
<comment type="caution">
    <text evidence="2">The sequence shown here is derived from an EMBL/GenBank/DDBJ whole genome shotgun (WGS) entry which is preliminary data.</text>
</comment>
<evidence type="ECO:0000313" key="2">
    <source>
        <dbReference type="EMBL" id="KAK9829870.1"/>
    </source>
</evidence>
<feature type="domain" description="F-box" evidence="1">
    <location>
        <begin position="56"/>
        <end position="103"/>
    </location>
</feature>
<dbReference type="InterPro" id="IPR001810">
    <property type="entry name" value="F-box_dom"/>
</dbReference>
<dbReference type="AlphaFoldDB" id="A0AAW1R8K7"/>
<protein>
    <recommendedName>
        <fullName evidence="1">F-box domain-containing protein</fullName>
    </recommendedName>
</protein>
<accession>A0AAW1R8K7</accession>
<organism evidence="2 3">
    <name type="scientific">[Myrmecia] bisecta</name>
    <dbReference type="NCBI Taxonomy" id="41462"/>
    <lineage>
        <taxon>Eukaryota</taxon>
        <taxon>Viridiplantae</taxon>
        <taxon>Chlorophyta</taxon>
        <taxon>core chlorophytes</taxon>
        <taxon>Trebouxiophyceae</taxon>
        <taxon>Trebouxiales</taxon>
        <taxon>Trebouxiaceae</taxon>
        <taxon>Myrmecia</taxon>
    </lineage>
</organism>
<dbReference type="SUPFAM" id="SSF81383">
    <property type="entry name" value="F-box domain"/>
    <property type="match status" value="1"/>
</dbReference>
<dbReference type="InterPro" id="IPR036047">
    <property type="entry name" value="F-box-like_dom_sf"/>
</dbReference>
<name>A0AAW1R8K7_9CHLO</name>
<evidence type="ECO:0000259" key="1">
    <source>
        <dbReference type="PROSITE" id="PS50181"/>
    </source>
</evidence>
<dbReference type="Gene3D" id="1.20.1280.50">
    <property type="match status" value="1"/>
</dbReference>
<dbReference type="EMBL" id="JALJOR010000001">
    <property type="protein sequence ID" value="KAK9829870.1"/>
    <property type="molecule type" value="Genomic_DNA"/>
</dbReference>
<sequence>MWVACGGASSRKNAFRTEGHIRIVDARSVIPARGQSGAIASVIPSCAARIEIGLHAPTLSGLPDHLLQDVLARADFKARTGTVPLVCRAWHQLAVLPATWPQVKLDFGRLTQHLDPAIARSSRSATCNACWTISACCRTFETSAYTAQMAFRSCRQVHSSGRTCHACKS</sequence>